<name>A0ABY5AQW7_9CYAN</name>
<evidence type="ECO:0000313" key="1">
    <source>
        <dbReference type="EMBL" id="USR91617.1"/>
    </source>
</evidence>
<evidence type="ECO:0008006" key="3">
    <source>
        <dbReference type="Google" id="ProtNLM"/>
    </source>
</evidence>
<dbReference type="RefSeq" id="WP_252663636.1">
    <property type="nucleotide sequence ID" value="NZ_CP098611.1"/>
</dbReference>
<gene>
    <name evidence="1" type="ORF">NEA10_02500</name>
</gene>
<dbReference type="Proteomes" id="UP001056708">
    <property type="component" value="Chromosome"/>
</dbReference>
<proteinExistence type="predicted"/>
<reference evidence="1" key="1">
    <citation type="submission" date="2022-06" db="EMBL/GenBank/DDBJ databases">
        <title>Genome sequence of Phormidium yuhuli AB48 isolated from an industrial photobioreactor environment.</title>
        <authorList>
            <person name="Qiu Y."/>
            <person name="Noonan A.J.C."/>
            <person name="Dofher K."/>
            <person name="Koch M."/>
            <person name="Kieft B."/>
            <person name="Lin X."/>
            <person name="Ziels R.M."/>
            <person name="Hallam S.J."/>
        </authorList>
    </citation>
    <scope>NUCLEOTIDE SEQUENCE</scope>
    <source>
        <strain evidence="1">AB48</strain>
    </source>
</reference>
<protein>
    <recommendedName>
        <fullName evidence="3">AbrB/MazE/SpoVT family DNA-binding domain-containing protein</fullName>
    </recommendedName>
</protein>
<keyword evidence="2" id="KW-1185">Reference proteome</keyword>
<organism evidence="1 2">
    <name type="scientific">Phormidium yuhuli AB48</name>
    <dbReference type="NCBI Taxonomy" id="2940671"/>
    <lineage>
        <taxon>Bacteria</taxon>
        <taxon>Bacillati</taxon>
        <taxon>Cyanobacteriota</taxon>
        <taxon>Cyanophyceae</taxon>
        <taxon>Oscillatoriophycideae</taxon>
        <taxon>Oscillatoriales</taxon>
        <taxon>Oscillatoriaceae</taxon>
        <taxon>Phormidium</taxon>
        <taxon>Phormidium yuhuli</taxon>
    </lineage>
</organism>
<dbReference type="EMBL" id="CP098611">
    <property type="protein sequence ID" value="USR91617.1"/>
    <property type="molecule type" value="Genomic_DNA"/>
</dbReference>
<evidence type="ECO:0000313" key="2">
    <source>
        <dbReference type="Proteomes" id="UP001056708"/>
    </source>
</evidence>
<sequence length="63" mass="7675">MRCLLLKKTIVEIEVEGDHLTIRTVRRLRNSWDKAFAEMAKEQDDVLLDKVNSTDWEQREWEW</sequence>
<accession>A0ABY5AQW7</accession>